<name>A0A9Q6IDT3_9PSED</name>
<dbReference type="RefSeq" id="WP_110652783.1">
    <property type="nucleotide sequence ID" value="NZ_QJRN01000013.1"/>
</dbReference>
<dbReference type="Pfam" id="PF12833">
    <property type="entry name" value="HTH_18"/>
    <property type="match status" value="1"/>
</dbReference>
<dbReference type="SUPFAM" id="SSF52317">
    <property type="entry name" value="Class I glutamine amidotransferase-like"/>
    <property type="match status" value="1"/>
</dbReference>
<dbReference type="InterPro" id="IPR029062">
    <property type="entry name" value="Class_I_gatase-like"/>
</dbReference>
<sequence>MNDFTILLTNGAFASSVALTLDILSTAAVIAQRQGTAVPRWEICGVDTDCVTLGHGMQIAVQPLATRFDDRSCWIIPGIGVADALTLEHRLKQADIALLIPALLSHVQSGGDVAASCSGVFVLQAANLLAGHCVTTSWWLAPLLRQWAPECQVDADRMVIIDPPLITAGAALGHSDLMLHLLRSRFSPALADAVARALLIDGRQLQSPFMVPAMMAQGNELIAQLTAHIEDSLPATISVSALASSFGLSERTLSRHVHKATGYSPLRLIQRVQANKARELLANSKYSIDTIAEHVGYKDSTSLRRLMKKMLNATPRQLR</sequence>
<evidence type="ECO:0000313" key="6">
    <source>
        <dbReference type="Proteomes" id="UP000248188"/>
    </source>
</evidence>
<dbReference type="PANTHER" id="PTHR43280">
    <property type="entry name" value="ARAC-FAMILY TRANSCRIPTIONAL REGULATOR"/>
    <property type="match status" value="1"/>
</dbReference>
<dbReference type="InterPro" id="IPR009057">
    <property type="entry name" value="Homeodomain-like_sf"/>
</dbReference>
<dbReference type="Gene3D" id="3.40.50.880">
    <property type="match status" value="1"/>
</dbReference>
<keyword evidence="3" id="KW-0804">Transcription</keyword>
<protein>
    <submittedName>
        <fullName evidence="5">AraC family transcriptional regulator</fullName>
    </submittedName>
</protein>
<dbReference type="InterPro" id="IPR018060">
    <property type="entry name" value="HTH_AraC"/>
</dbReference>
<keyword evidence="1" id="KW-0805">Transcription regulation</keyword>
<comment type="caution">
    <text evidence="5">The sequence shown here is derived from an EMBL/GenBank/DDBJ whole genome shotgun (WGS) entry which is preliminary data.</text>
</comment>
<dbReference type="PROSITE" id="PS01124">
    <property type="entry name" value="HTH_ARAC_FAMILY_2"/>
    <property type="match status" value="1"/>
</dbReference>
<dbReference type="AlphaFoldDB" id="A0A9Q6IDT3"/>
<proteinExistence type="predicted"/>
<dbReference type="Gene3D" id="1.10.10.60">
    <property type="entry name" value="Homeodomain-like"/>
    <property type="match status" value="1"/>
</dbReference>
<feature type="domain" description="HTH araC/xylS-type" evidence="4">
    <location>
        <begin position="223"/>
        <end position="319"/>
    </location>
</feature>
<dbReference type="EMBL" id="QJRN01000013">
    <property type="protein sequence ID" value="PYC33425.1"/>
    <property type="molecule type" value="Genomic_DNA"/>
</dbReference>
<evidence type="ECO:0000313" key="5">
    <source>
        <dbReference type="EMBL" id="PYC33425.1"/>
    </source>
</evidence>
<gene>
    <name evidence="5" type="ORF">DMX08_20125</name>
</gene>
<organism evidence="5 6">
    <name type="scientific">Pseudomonas protegens</name>
    <dbReference type="NCBI Taxonomy" id="380021"/>
    <lineage>
        <taxon>Bacteria</taxon>
        <taxon>Pseudomonadati</taxon>
        <taxon>Pseudomonadota</taxon>
        <taxon>Gammaproteobacteria</taxon>
        <taxon>Pseudomonadales</taxon>
        <taxon>Pseudomonadaceae</taxon>
        <taxon>Pseudomonas</taxon>
    </lineage>
</organism>
<dbReference type="SMART" id="SM00342">
    <property type="entry name" value="HTH_ARAC"/>
    <property type="match status" value="1"/>
</dbReference>
<reference evidence="5 6" key="1">
    <citation type="submission" date="2018-06" db="EMBL/GenBank/DDBJ databases">
        <title>Pseudomonas diversity within urban Lake Michigan freshwaters.</title>
        <authorList>
            <person name="Batrich M."/>
            <person name="Hatzopoulos T."/>
            <person name="Putonti C."/>
        </authorList>
    </citation>
    <scope>NUCLEOTIDE SEQUENCE [LARGE SCALE GENOMIC DNA]</scope>
    <source>
        <strain evidence="5 6">MB-090624</strain>
    </source>
</reference>
<dbReference type="GO" id="GO:0003700">
    <property type="term" value="F:DNA-binding transcription factor activity"/>
    <property type="evidence" value="ECO:0007669"/>
    <property type="project" value="InterPro"/>
</dbReference>
<dbReference type="GO" id="GO:0043565">
    <property type="term" value="F:sequence-specific DNA binding"/>
    <property type="evidence" value="ECO:0007669"/>
    <property type="project" value="InterPro"/>
</dbReference>
<dbReference type="PANTHER" id="PTHR43280:SF2">
    <property type="entry name" value="HTH-TYPE TRANSCRIPTIONAL REGULATOR EXSA"/>
    <property type="match status" value="1"/>
</dbReference>
<keyword evidence="2" id="KW-0238">DNA-binding</keyword>
<evidence type="ECO:0000256" key="1">
    <source>
        <dbReference type="ARBA" id="ARBA00023015"/>
    </source>
</evidence>
<evidence type="ECO:0000256" key="2">
    <source>
        <dbReference type="ARBA" id="ARBA00023125"/>
    </source>
</evidence>
<dbReference type="Proteomes" id="UP000248188">
    <property type="component" value="Unassembled WGS sequence"/>
</dbReference>
<dbReference type="SUPFAM" id="SSF46689">
    <property type="entry name" value="Homeodomain-like"/>
    <property type="match status" value="2"/>
</dbReference>
<evidence type="ECO:0000256" key="3">
    <source>
        <dbReference type="ARBA" id="ARBA00023163"/>
    </source>
</evidence>
<accession>A0A9Q6IDT3</accession>
<evidence type="ECO:0000259" key="4">
    <source>
        <dbReference type="PROSITE" id="PS01124"/>
    </source>
</evidence>